<dbReference type="InterPro" id="IPR000713">
    <property type="entry name" value="Mur_ligase_N"/>
</dbReference>
<dbReference type="Pfam" id="PF02875">
    <property type="entry name" value="Mur_ligase_C"/>
    <property type="match status" value="1"/>
</dbReference>
<dbReference type="Gene3D" id="3.90.190.20">
    <property type="entry name" value="Mur ligase, C-terminal domain"/>
    <property type="match status" value="1"/>
</dbReference>
<evidence type="ECO:0000256" key="9">
    <source>
        <dbReference type="ARBA" id="ARBA00022960"/>
    </source>
</evidence>
<evidence type="ECO:0000259" key="17">
    <source>
        <dbReference type="Pfam" id="PF08245"/>
    </source>
</evidence>
<evidence type="ECO:0000256" key="2">
    <source>
        <dbReference type="ARBA" id="ARBA00004752"/>
    </source>
</evidence>
<evidence type="ECO:0000313" key="19">
    <source>
        <dbReference type="Proteomes" id="UP000593737"/>
    </source>
</evidence>
<keyword evidence="5 14" id="KW-0436">Ligase</keyword>
<keyword evidence="8 14" id="KW-0067">ATP-binding</keyword>
<protein>
    <recommendedName>
        <fullName evidence="3 14">UDP-N-acetylmuramate--L-alanine ligase</fullName>
        <ecNumber evidence="3 14">6.3.2.8</ecNumber>
    </recommendedName>
    <alternativeName>
        <fullName evidence="14">UDP-N-acetylmuramoyl-L-alanine synthetase</fullName>
    </alternativeName>
</protein>
<feature type="domain" description="Mur ligase central" evidence="17">
    <location>
        <begin position="112"/>
        <end position="294"/>
    </location>
</feature>
<reference evidence="18 19" key="1">
    <citation type="journal article" date="2020" name="ISME J.">
        <title>Enrichment and physiological characterization of a novel comammox Nitrospira indicates ammonium inhibition of complete nitrification.</title>
        <authorList>
            <person name="Sakoula D."/>
            <person name="Koch H."/>
            <person name="Frank J."/>
            <person name="Jetten M.S.M."/>
            <person name="van Kessel M.A.H.J."/>
            <person name="Lucker S."/>
        </authorList>
    </citation>
    <scope>NUCLEOTIDE SEQUENCE [LARGE SCALE GENOMIC DNA]</scope>
    <source>
        <strain evidence="18">Comreactor17</strain>
    </source>
</reference>
<dbReference type="InterPro" id="IPR036615">
    <property type="entry name" value="Mur_ligase_C_dom_sf"/>
</dbReference>
<sequence length="463" mass="50022">MTPFRKTQQIHLVGIGGAGMSGIAEVLLTMGYKVTGSDLHASETTRRLEELGGKIFIGHRESNVGDAQVVVISSAVAAINPEVVIAKAHQVPVIPRAEMLAELMRLKFGVAIAGAHGKTTTTSMVANVLAQAGLDPTMVIGGKVNALGSHARLGRGDLLVAEADESDGSFLRLSPTIVAVTNLDREHLDHYGSMERINECFLEFINKIPFYGLAVLCADDERLHALFPHIVKRYQTYGLHEREGAPLDFKATDITLKQSEAEFRAYFRGKNLGPFRLAVPGIHNVSNALAAIAIGVELDVPVDLIRRGLAAFTGVERRFHLRGETGGVMVVDDYGHHPTEVKATLAAAKQGWDRRIVVLFQPHRYTRTRDCIGDFAHAFDDADAVFMTEVYPAGEQPIPGVSGAILAETVRSAGHPSVTFIEQKETLPDQVLPFLKSGDLVLTMGAGDIWKAGTGILARLEST</sequence>
<dbReference type="SUPFAM" id="SSF51984">
    <property type="entry name" value="MurCD N-terminal domain"/>
    <property type="match status" value="1"/>
</dbReference>
<comment type="pathway">
    <text evidence="2 14">Cell wall biogenesis; peptidoglycan biosynthesis.</text>
</comment>
<dbReference type="AlphaFoldDB" id="A0A7S8FGY7"/>
<comment type="similarity">
    <text evidence="14">Belongs to the MurCDEF family.</text>
</comment>
<evidence type="ECO:0000256" key="6">
    <source>
        <dbReference type="ARBA" id="ARBA00022618"/>
    </source>
</evidence>
<evidence type="ECO:0000259" key="15">
    <source>
        <dbReference type="Pfam" id="PF01225"/>
    </source>
</evidence>
<evidence type="ECO:0000313" key="18">
    <source>
        <dbReference type="EMBL" id="QPD05617.1"/>
    </source>
</evidence>
<dbReference type="Proteomes" id="UP000593737">
    <property type="component" value="Chromosome"/>
</dbReference>
<proteinExistence type="inferred from homology"/>
<name>A0A7S8FGY7_9BACT</name>
<dbReference type="InterPro" id="IPR013221">
    <property type="entry name" value="Mur_ligase_cen"/>
</dbReference>
<dbReference type="InterPro" id="IPR005758">
    <property type="entry name" value="UDP-N-AcMur_Ala_ligase_MurC"/>
</dbReference>
<dbReference type="InterPro" id="IPR036565">
    <property type="entry name" value="Mur-like_cat_sf"/>
</dbReference>
<dbReference type="GO" id="GO:0009252">
    <property type="term" value="P:peptidoglycan biosynthetic process"/>
    <property type="evidence" value="ECO:0007669"/>
    <property type="project" value="UniProtKB-UniRule"/>
</dbReference>
<gene>
    <name evidence="14" type="primary">murC</name>
    <name evidence="18" type="ORF">Nkreftii_003391</name>
</gene>
<evidence type="ECO:0000256" key="14">
    <source>
        <dbReference type="HAMAP-Rule" id="MF_00046"/>
    </source>
</evidence>
<dbReference type="GO" id="GO:0005524">
    <property type="term" value="F:ATP binding"/>
    <property type="evidence" value="ECO:0007669"/>
    <property type="project" value="UniProtKB-UniRule"/>
</dbReference>
<dbReference type="Pfam" id="PF01225">
    <property type="entry name" value="Mur_ligase"/>
    <property type="match status" value="1"/>
</dbReference>
<dbReference type="SUPFAM" id="SSF53244">
    <property type="entry name" value="MurD-like peptide ligases, peptide-binding domain"/>
    <property type="match status" value="1"/>
</dbReference>
<dbReference type="GO" id="GO:0071555">
    <property type="term" value="P:cell wall organization"/>
    <property type="evidence" value="ECO:0007669"/>
    <property type="project" value="UniProtKB-KW"/>
</dbReference>
<keyword evidence="4 14" id="KW-0963">Cytoplasm</keyword>
<keyword evidence="10 14" id="KW-0573">Peptidoglycan synthesis</keyword>
<evidence type="ECO:0000256" key="12">
    <source>
        <dbReference type="ARBA" id="ARBA00023316"/>
    </source>
</evidence>
<evidence type="ECO:0000259" key="16">
    <source>
        <dbReference type="Pfam" id="PF02875"/>
    </source>
</evidence>
<dbReference type="InterPro" id="IPR004101">
    <property type="entry name" value="Mur_ligase_C"/>
</dbReference>
<evidence type="ECO:0000256" key="5">
    <source>
        <dbReference type="ARBA" id="ARBA00022598"/>
    </source>
</evidence>
<dbReference type="EC" id="6.3.2.8" evidence="3 14"/>
<dbReference type="GO" id="GO:0051301">
    <property type="term" value="P:cell division"/>
    <property type="evidence" value="ECO:0007669"/>
    <property type="project" value="UniProtKB-KW"/>
</dbReference>
<dbReference type="GO" id="GO:0005737">
    <property type="term" value="C:cytoplasm"/>
    <property type="evidence" value="ECO:0007669"/>
    <property type="project" value="UniProtKB-SubCell"/>
</dbReference>
<feature type="binding site" evidence="14">
    <location>
        <begin position="114"/>
        <end position="120"/>
    </location>
    <ligand>
        <name>ATP</name>
        <dbReference type="ChEBI" id="CHEBI:30616"/>
    </ligand>
</feature>
<feature type="domain" description="Mur ligase C-terminal" evidence="16">
    <location>
        <begin position="317"/>
        <end position="447"/>
    </location>
</feature>
<keyword evidence="6 14" id="KW-0132">Cell division</keyword>
<keyword evidence="7 14" id="KW-0547">Nucleotide-binding</keyword>
<dbReference type="KEGG" id="nkf:Nkreftii_003391"/>
<comment type="subcellular location">
    <subcellularLocation>
        <location evidence="1 14">Cytoplasm</location>
    </subcellularLocation>
</comment>
<evidence type="ECO:0000256" key="4">
    <source>
        <dbReference type="ARBA" id="ARBA00022490"/>
    </source>
</evidence>
<keyword evidence="12 14" id="KW-0961">Cell wall biogenesis/degradation</keyword>
<dbReference type="SUPFAM" id="SSF53623">
    <property type="entry name" value="MurD-like peptide ligases, catalytic domain"/>
    <property type="match status" value="1"/>
</dbReference>
<organism evidence="18 19">
    <name type="scientific">Candidatus Nitrospira kreftii</name>
    <dbReference type="NCBI Taxonomy" id="2652173"/>
    <lineage>
        <taxon>Bacteria</taxon>
        <taxon>Pseudomonadati</taxon>
        <taxon>Nitrospirota</taxon>
        <taxon>Nitrospiria</taxon>
        <taxon>Nitrospirales</taxon>
        <taxon>Nitrospiraceae</taxon>
        <taxon>Nitrospira</taxon>
    </lineage>
</organism>
<evidence type="ECO:0000256" key="1">
    <source>
        <dbReference type="ARBA" id="ARBA00004496"/>
    </source>
</evidence>
<evidence type="ECO:0000256" key="3">
    <source>
        <dbReference type="ARBA" id="ARBA00012211"/>
    </source>
</evidence>
<keyword evidence="9 14" id="KW-0133">Cell shape</keyword>
<dbReference type="GO" id="GO:0008360">
    <property type="term" value="P:regulation of cell shape"/>
    <property type="evidence" value="ECO:0007669"/>
    <property type="project" value="UniProtKB-KW"/>
</dbReference>
<dbReference type="Gene3D" id="3.40.50.720">
    <property type="entry name" value="NAD(P)-binding Rossmann-like Domain"/>
    <property type="match status" value="1"/>
</dbReference>
<dbReference type="UniPathway" id="UPA00219"/>
<dbReference type="PANTHER" id="PTHR43445">
    <property type="entry name" value="UDP-N-ACETYLMURAMATE--L-ALANINE LIGASE-RELATED"/>
    <property type="match status" value="1"/>
</dbReference>
<evidence type="ECO:0000256" key="10">
    <source>
        <dbReference type="ARBA" id="ARBA00022984"/>
    </source>
</evidence>
<evidence type="ECO:0000256" key="13">
    <source>
        <dbReference type="ARBA" id="ARBA00047833"/>
    </source>
</evidence>
<dbReference type="GO" id="GO:0008763">
    <property type="term" value="F:UDP-N-acetylmuramate-L-alanine ligase activity"/>
    <property type="evidence" value="ECO:0007669"/>
    <property type="project" value="UniProtKB-UniRule"/>
</dbReference>
<dbReference type="InterPro" id="IPR050061">
    <property type="entry name" value="MurCDEF_pg_biosynth"/>
</dbReference>
<dbReference type="Pfam" id="PF08245">
    <property type="entry name" value="Mur_ligase_M"/>
    <property type="match status" value="1"/>
</dbReference>
<dbReference type="PANTHER" id="PTHR43445:SF3">
    <property type="entry name" value="UDP-N-ACETYLMURAMATE--L-ALANINE LIGASE"/>
    <property type="match status" value="1"/>
</dbReference>
<keyword evidence="11 14" id="KW-0131">Cell cycle</keyword>
<dbReference type="Gene3D" id="3.40.1190.10">
    <property type="entry name" value="Mur-like, catalytic domain"/>
    <property type="match status" value="1"/>
</dbReference>
<evidence type="ECO:0000256" key="8">
    <source>
        <dbReference type="ARBA" id="ARBA00022840"/>
    </source>
</evidence>
<comment type="function">
    <text evidence="14">Cell wall formation.</text>
</comment>
<feature type="domain" description="Mur ligase N-terminal catalytic" evidence="15">
    <location>
        <begin position="10"/>
        <end position="106"/>
    </location>
</feature>
<comment type="catalytic activity">
    <reaction evidence="13 14">
        <text>UDP-N-acetyl-alpha-D-muramate + L-alanine + ATP = UDP-N-acetyl-alpha-D-muramoyl-L-alanine + ADP + phosphate + H(+)</text>
        <dbReference type="Rhea" id="RHEA:23372"/>
        <dbReference type="ChEBI" id="CHEBI:15378"/>
        <dbReference type="ChEBI" id="CHEBI:30616"/>
        <dbReference type="ChEBI" id="CHEBI:43474"/>
        <dbReference type="ChEBI" id="CHEBI:57972"/>
        <dbReference type="ChEBI" id="CHEBI:70757"/>
        <dbReference type="ChEBI" id="CHEBI:83898"/>
        <dbReference type="ChEBI" id="CHEBI:456216"/>
        <dbReference type="EC" id="6.3.2.8"/>
    </reaction>
</comment>
<accession>A0A7S8FGY7</accession>
<evidence type="ECO:0000256" key="7">
    <source>
        <dbReference type="ARBA" id="ARBA00022741"/>
    </source>
</evidence>
<evidence type="ECO:0000256" key="11">
    <source>
        <dbReference type="ARBA" id="ARBA00023306"/>
    </source>
</evidence>
<dbReference type="HAMAP" id="MF_00046">
    <property type="entry name" value="MurC"/>
    <property type="match status" value="1"/>
</dbReference>
<dbReference type="EMBL" id="CP047423">
    <property type="protein sequence ID" value="QPD05617.1"/>
    <property type="molecule type" value="Genomic_DNA"/>
</dbReference>
<dbReference type="NCBIfam" id="TIGR01082">
    <property type="entry name" value="murC"/>
    <property type="match status" value="1"/>
</dbReference>